<keyword evidence="2" id="KW-1185">Reference proteome</keyword>
<evidence type="ECO:0000313" key="2">
    <source>
        <dbReference type="Proteomes" id="UP001239462"/>
    </source>
</evidence>
<dbReference type="RefSeq" id="WP_289162653.1">
    <property type="nucleotide sequence ID" value="NZ_JASZZN010000004.1"/>
</dbReference>
<protein>
    <submittedName>
        <fullName evidence="1">Uncharacterized protein</fullName>
    </submittedName>
</protein>
<reference evidence="1 2" key="1">
    <citation type="submission" date="2023-06" db="EMBL/GenBank/DDBJ databases">
        <title>Roseiconus lacunae JC819 isolated from Gulf of Mannar region, Tamil Nadu.</title>
        <authorList>
            <person name="Pk S."/>
            <person name="Ch S."/>
            <person name="Ch V.R."/>
        </authorList>
    </citation>
    <scope>NUCLEOTIDE SEQUENCE [LARGE SCALE GENOMIC DNA]</scope>
    <source>
        <strain evidence="1 2">JC819</strain>
    </source>
</reference>
<organism evidence="1 2">
    <name type="scientific">Roseiconus lacunae</name>
    <dbReference type="NCBI Taxonomy" id="2605694"/>
    <lineage>
        <taxon>Bacteria</taxon>
        <taxon>Pseudomonadati</taxon>
        <taxon>Planctomycetota</taxon>
        <taxon>Planctomycetia</taxon>
        <taxon>Pirellulales</taxon>
        <taxon>Pirellulaceae</taxon>
        <taxon>Roseiconus</taxon>
    </lineage>
</organism>
<name>A0ABT7PF87_9BACT</name>
<evidence type="ECO:0000313" key="1">
    <source>
        <dbReference type="EMBL" id="MDM4015153.1"/>
    </source>
</evidence>
<comment type="caution">
    <text evidence="1">The sequence shown here is derived from an EMBL/GenBank/DDBJ whole genome shotgun (WGS) entry which is preliminary data.</text>
</comment>
<dbReference type="EMBL" id="JASZZN010000004">
    <property type="protein sequence ID" value="MDM4015153.1"/>
    <property type="molecule type" value="Genomic_DNA"/>
</dbReference>
<dbReference type="Proteomes" id="UP001239462">
    <property type="component" value="Unassembled WGS sequence"/>
</dbReference>
<gene>
    <name evidence="1" type="ORF">QTN89_06900</name>
</gene>
<accession>A0ABT7PF87</accession>
<proteinExistence type="predicted"/>
<sequence length="141" mass="15381">MPRPKKAVPDYRYHVSGQAVVTLGGKDFYLGNHGSPESYAKYLLLVGESQANGLKAPEVDPQQGNKSLTVTGLMADFIANGLKRISTAENHRQTFKNLATLVTDEYGDEPVEHFGPRKLEEVRDLFVASGNCRLMGASKSA</sequence>